<dbReference type="EMBL" id="LLZH01000013">
    <property type="protein sequence ID" value="KUL41366.1"/>
    <property type="molecule type" value="Genomic_DNA"/>
</dbReference>
<dbReference type="Proteomes" id="UP000053244">
    <property type="component" value="Unassembled WGS sequence"/>
</dbReference>
<dbReference type="InterPro" id="IPR013656">
    <property type="entry name" value="PAS_4"/>
</dbReference>
<organism evidence="2 3">
    <name type="scientific">Actinoplanes awajinensis subsp. mycoplanecinus</name>
    <dbReference type="NCBI Taxonomy" id="135947"/>
    <lineage>
        <taxon>Bacteria</taxon>
        <taxon>Bacillati</taxon>
        <taxon>Actinomycetota</taxon>
        <taxon>Actinomycetes</taxon>
        <taxon>Micromonosporales</taxon>
        <taxon>Micromonosporaceae</taxon>
        <taxon>Actinoplanes</taxon>
    </lineage>
</organism>
<dbReference type="AlphaFoldDB" id="A0A0X3VDI1"/>
<protein>
    <recommendedName>
        <fullName evidence="1">PAS fold-4 domain-containing protein</fullName>
    </recommendedName>
</protein>
<comment type="caution">
    <text evidence="2">The sequence shown here is derived from an EMBL/GenBank/DDBJ whole genome shotgun (WGS) entry which is preliminary data.</text>
</comment>
<name>A0A0X3VDI1_9ACTN</name>
<gene>
    <name evidence="2" type="ORF">ADL15_03685</name>
</gene>
<accession>A0A0X3VDI1</accession>
<evidence type="ECO:0000313" key="2">
    <source>
        <dbReference type="EMBL" id="KUL41366.1"/>
    </source>
</evidence>
<dbReference type="Pfam" id="PF08448">
    <property type="entry name" value="PAS_4"/>
    <property type="match status" value="1"/>
</dbReference>
<sequence>MVPRPVCCDAGGLLIFRNRIARDTPLGNTPAHVSDLGGLHEDDPRHPLARALAGAVLVHRETTLHLPGRSPRAVLVDARPLTGADGELADGTTLFAPAAP</sequence>
<evidence type="ECO:0000259" key="1">
    <source>
        <dbReference type="Pfam" id="PF08448"/>
    </source>
</evidence>
<proteinExistence type="predicted"/>
<keyword evidence="3" id="KW-1185">Reference proteome</keyword>
<reference evidence="2 3" key="1">
    <citation type="submission" date="2015-10" db="EMBL/GenBank/DDBJ databases">
        <authorList>
            <person name="Gilbert D.G."/>
        </authorList>
    </citation>
    <scope>NUCLEOTIDE SEQUENCE [LARGE SCALE GENOMIC DNA]</scope>
    <source>
        <strain evidence="2 3">NRRL B-16712</strain>
    </source>
</reference>
<evidence type="ECO:0000313" key="3">
    <source>
        <dbReference type="Proteomes" id="UP000053244"/>
    </source>
</evidence>
<feature type="domain" description="PAS fold-4" evidence="1">
    <location>
        <begin position="22"/>
        <end position="92"/>
    </location>
</feature>